<dbReference type="Gene3D" id="2.40.30.170">
    <property type="match status" value="1"/>
</dbReference>
<dbReference type="Pfam" id="PF25989">
    <property type="entry name" value="YknX_C"/>
    <property type="match status" value="1"/>
</dbReference>
<feature type="transmembrane region" description="Helical" evidence="4">
    <location>
        <begin position="21"/>
        <end position="44"/>
    </location>
</feature>
<evidence type="ECO:0000256" key="4">
    <source>
        <dbReference type="SAM" id="Phobius"/>
    </source>
</evidence>
<evidence type="ECO:0000256" key="1">
    <source>
        <dbReference type="ARBA" id="ARBA00004196"/>
    </source>
</evidence>
<dbReference type="InterPro" id="IPR058636">
    <property type="entry name" value="Beta-barrel_YknX"/>
</dbReference>
<feature type="region of interest" description="Disordered" evidence="3">
    <location>
        <begin position="402"/>
        <end position="439"/>
    </location>
</feature>
<proteinExistence type="predicted"/>
<keyword evidence="2" id="KW-0175">Coiled coil</keyword>
<evidence type="ECO:0000259" key="5">
    <source>
        <dbReference type="Pfam" id="PF25989"/>
    </source>
</evidence>
<dbReference type="Gene3D" id="2.40.50.100">
    <property type="match status" value="1"/>
</dbReference>
<dbReference type="Proteomes" id="UP000229370">
    <property type="component" value="Unassembled WGS sequence"/>
</dbReference>
<feature type="domain" description="YknX-like beta-barrel" evidence="6">
    <location>
        <begin position="267"/>
        <end position="340"/>
    </location>
</feature>
<dbReference type="Gene3D" id="2.40.420.20">
    <property type="match status" value="1"/>
</dbReference>
<dbReference type="InterPro" id="IPR058637">
    <property type="entry name" value="YknX-like_C"/>
</dbReference>
<evidence type="ECO:0000313" key="8">
    <source>
        <dbReference type="Proteomes" id="UP000229370"/>
    </source>
</evidence>
<dbReference type="Pfam" id="PF25990">
    <property type="entry name" value="Beta-barrel_YknX"/>
    <property type="match status" value="1"/>
</dbReference>
<dbReference type="GO" id="GO:0030313">
    <property type="term" value="C:cell envelope"/>
    <property type="evidence" value="ECO:0007669"/>
    <property type="project" value="UniProtKB-SubCell"/>
</dbReference>
<organism evidence="7 8">
    <name type="scientific">Candidatus Roizmanbacteria bacterium CG_4_8_14_3_um_filter_36_10</name>
    <dbReference type="NCBI Taxonomy" id="1974834"/>
    <lineage>
        <taxon>Bacteria</taxon>
        <taxon>Candidatus Roizmaniibacteriota</taxon>
    </lineage>
</organism>
<gene>
    <name evidence="7" type="ORF">CO007_01955</name>
</gene>
<reference evidence="8" key="1">
    <citation type="submission" date="2017-09" db="EMBL/GenBank/DDBJ databases">
        <title>Depth-based differentiation of microbial function through sediment-hosted aquifers and enrichment of novel symbionts in the deep terrestrial subsurface.</title>
        <authorList>
            <person name="Probst A.J."/>
            <person name="Ladd B."/>
            <person name="Jarett J.K."/>
            <person name="Geller-Mcgrath D.E."/>
            <person name="Sieber C.M.K."/>
            <person name="Emerson J.B."/>
            <person name="Anantharaman K."/>
            <person name="Thomas B.C."/>
            <person name="Malmstrom R."/>
            <person name="Stieglmeier M."/>
            <person name="Klingl A."/>
            <person name="Woyke T."/>
            <person name="Ryan C.M."/>
            <person name="Banfield J.F."/>
        </authorList>
    </citation>
    <scope>NUCLEOTIDE SEQUENCE [LARGE SCALE GENOMIC DNA]</scope>
</reference>
<protein>
    <submittedName>
        <fullName evidence="7">Uncharacterized protein</fullName>
    </submittedName>
</protein>
<evidence type="ECO:0000256" key="2">
    <source>
        <dbReference type="ARBA" id="ARBA00023054"/>
    </source>
</evidence>
<accession>A0A2M8GN56</accession>
<feature type="compositionally biased region" description="Low complexity" evidence="3">
    <location>
        <begin position="402"/>
        <end position="421"/>
    </location>
</feature>
<evidence type="ECO:0000259" key="6">
    <source>
        <dbReference type="Pfam" id="PF25990"/>
    </source>
</evidence>
<evidence type="ECO:0000313" key="7">
    <source>
        <dbReference type="EMBL" id="PJC81973.1"/>
    </source>
</evidence>
<dbReference type="AlphaFoldDB" id="A0A2M8GN56"/>
<dbReference type="InterPro" id="IPR050465">
    <property type="entry name" value="UPF0194_transport"/>
</dbReference>
<feature type="domain" description="YknX-like C-terminal permuted SH3-like" evidence="5">
    <location>
        <begin position="349"/>
        <end position="402"/>
    </location>
</feature>
<dbReference type="PANTHER" id="PTHR32347">
    <property type="entry name" value="EFFLUX SYSTEM COMPONENT YKNX-RELATED"/>
    <property type="match status" value="1"/>
</dbReference>
<dbReference type="SUPFAM" id="SSF111369">
    <property type="entry name" value="HlyD-like secretion proteins"/>
    <property type="match status" value="1"/>
</dbReference>
<sequence length="439" mass="47104">MKIFKTLASKLAVFRKWFCKTSIVIKGLLVVVVAAVAILIYLTLRSSSNKKVSYQTTKVEKGMIISSVSASGSVLSVNIMSANTKATGIVKTVYVKDGDIIQKGDKILDLDLDFQGQQKYAAAWASYQSAKNNLESAKTSSYTLQSDMFTKWKTFFDLSTNSTYQNSDGSPNYTNRALAEFHVSEDNWLASEAKYKQQQAVTNQVQTSLTSSYLEYTQTMPTITAPTDGTITSLMYAPGMMIGSLDTGSTTSNVKVATIKTEGNPIVSVNLSEIDVSRVNSDQRATVTLDSIPDKTFTGKVIGVDRIGSVTSGVTQYPSIIQLDSSSGQILPNMTVTAKILIDRKDNVLLVPSSAVQIQDQQSYVQTLVDGKARSVLVETGLTSDTQTEIVSGLKEGDTIITGSLSSNSQTSQTTSSPFSSGFGGGRGGGGNVIRRIGD</sequence>
<dbReference type="PANTHER" id="PTHR32347:SF14">
    <property type="entry name" value="EFFLUX SYSTEM COMPONENT YKNX-RELATED"/>
    <property type="match status" value="1"/>
</dbReference>
<name>A0A2M8GN56_9BACT</name>
<comment type="subcellular location">
    <subcellularLocation>
        <location evidence="1">Cell envelope</location>
    </subcellularLocation>
</comment>
<dbReference type="EMBL" id="PFQK01000036">
    <property type="protein sequence ID" value="PJC81973.1"/>
    <property type="molecule type" value="Genomic_DNA"/>
</dbReference>
<keyword evidence="4" id="KW-0812">Transmembrane</keyword>
<evidence type="ECO:0000256" key="3">
    <source>
        <dbReference type="SAM" id="MobiDB-lite"/>
    </source>
</evidence>
<keyword evidence="4" id="KW-1133">Transmembrane helix</keyword>
<comment type="caution">
    <text evidence="7">The sequence shown here is derived from an EMBL/GenBank/DDBJ whole genome shotgun (WGS) entry which is preliminary data.</text>
</comment>
<keyword evidence="4" id="KW-0472">Membrane</keyword>
<feature type="compositionally biased region" description="Gly residues" evidence="3">
    <location>
        <begin position="422"/>
        <end position="432"/>
    </location>
</feature>